<protein>
    <recommendedName>
        <fullName evidence="5">AtpZ/AtpI family protein</fullName>
    </recommendedName>
</protein>
<evidence type="ECO:0000313" key="3">
    <source>
        <dbReference type="EMBL" id="TWT70485.1"/>
    </source>
</evidence>
<organism evidence="3 4">
    <name type="scientific">Crateriforma conspicua</name>
    <dbReference type="NCBI Taxonomy" id="2527996"/>
    <lineage>
        <taxon>Bacteria</taxon>
        <taxon>Pseudomonadati</taxon>
        <taxon>Planctomycetota</taxon>
        <taxon>Planctomycetia</taxon>
        <taxon>Planctomycetales</taxon>
        <taxon>Planctomycetaceae</taxon>
        <taxon>Crateriforma</taxon>
    </lineage>
</organism>
<dbReference type="Proteomes" id="UP000317238">
    <property type="component" value="Unassembled WGS sequence"/>
</dbReference>
<gene>
    <name evidence="3" type="ORF">Pan14r_27910</name>
</gene>
<accession>A0A5C5Y894</accession>
<feature type="compositionally biased region" description="Basic and acidic residues" evidence="1">
    <location>
        <begin position="154"/>
        <end position="174"/>
    </location>
</feature>
<dbReference type="Pfam" id="PF09527">
    <property type="entry name" value="ATPase_gene1"/>
    <property type="match status" value="1"/>
</dbReference>
<evidence type="ECO:0000256" key="1">
    <source>
        <dbReference type="SAM" id="MobiDB-lite"/>
    </source>
</evidence>
<evidence type="ECO:0000313" key="4">
    <source>
        <dbReference type="Proteomes" id="UP000317238"/>
    </source>
</evidence>
<keyword evidence="2" id="KW-0472">Membrane</keyword>
<evidence type="ECO:0000256" key="2">
    <source>
        <dbReference type="SAM" id="Phobius"/>
    </source>
</evidence>
<keyword evidence="4" id="KW-1185">Reference proteome</keyword>
<evidence type="ECO:0008006" key="5">
    <source>
        <dbReference type="Google" id="ProtNLM"/>
    </source>
</evidence>
<dbReference type="EMBL" id="SJPL01000001">
    <property type="protein sequence ID" value="TWT70485.1"/>
    <property type="molecule type" value="Genomic_DNA"/>
</dbReference>
<comment type="caution">
    <text evidence="3">The sequence shown here is derived from an EMBL/GenBank/DDBJ whole genome shotgun (WGS) entry which is preliminary data.</text>
</comment>
<feature type="transmembrane region" description="Helical" evidence="2">
    <location>
        <begin position="70"/>
        <end position="89"/>
    </location>
</feature>
<feature type="transmembrane region" description="Helical" evidence="2">
    <location>
        <begin position="101"/>
        <end position="119"/>
    </location>
</feature>
<keyword evidence="2" id="KW-1133">Transmembrane helix</keyword>
<sequence>MRTLLPRWGGVWFWSVRSAAICSRMSSRVSYETATPKLLGRQLLGPGGIVPEFRKVPVMGMFLSPATRRLAGVGVELAGGALGFGAIGYLADRSIGWQTPWLAVAGVLLGFALGMYRLIRMANEISQRYDRSASGIRGRGDGQGSGSPTGSESPVDRTEAGGGDRRGEATHDGESGQGGQSGQARGPG</sequence>
<proteinExistence type="predicted"/>
<name>A0A5C5Y894_9PLAN</name>
<dbReference type="InterPro" id="IPR032820">
    <property type="entry name" value="ATPase_put"/>
</dbReference>
<keyword evidence="2" id="KW-0812">Transmembrane</keyword>
<feature type="region of interest" description="Disordered" evidence="1">
    <location>
        <begin position="130"/>
        <end position="188"/>
    </location>
</feature>
<reference evidence="3 4" key="1">
    <citation type="submission" date="2019-02" db="EMBL/GenBank/DDBJ databases">
        <title>Deep-cultivation of Planctomycetes and their phenomic and genomic characterization uncovers novel biology.</title>
        <authorList>
            <person name="Wiegand S."/>
            <person name="Jogler M."/>
            <person name="Boedeker C."/>
            <person name="Pinto D."/>
            <person name="Vollmers J."/>
            <person name="Rivas-Marin E."/>
            <person name="Kohn T."/>
            <person name="Peeters S.H."/>
            <person name="Heuer A."/>
            <person name="Rast P."/>
            <person name="Oberbeckmann S."/>
            <person name="Bunk B."/>
            <person name="Jeske O."/>
            <person name="Meyerdierks A."/>
            <person name="Storesund J.E."/>
            <person name="Kallscheuer N."/>
            <person name="Luecker S."/>
            <person name="Lage O.M."/>
            <person name="Pohl T."/>
            <person name="Merkel B.J."/>
            <person name="Hornburger P."/>
            <person name="Mueller R.-W."/>
            <person name="Bruemmer F."/>
            <person name="Labrenz M."/>
            <person name="Spormann A.M."/>
            <person name="Op Den Camp H."/>
            <person name="Overmann J."/>
            <person name="Amann R."/>
            <person name="Jetten M.S.M."/>
            <person name="Mascher T."/>
            <person name="Medema M.H."/>
            <person name="Devos D.P."/>
            <person name="Kaster A.-K."/>
            <person name="Ovreas L."/>
            <person name="Rohde M."/>
            <person name="Galperin M.Y."/>
            <person name="Jogler C."/>
        </authorList>
    </citation>
    <scope>NUCLEOTIDE SEQUENCE [LARGE SCALE GENOMIC DNA]</scope>
    <source>
        <strain evidence="3 4">Pan14r</strain>
    </source>
</reference>
<feature type="compositionally biased region" description="Gly residues" evidence="1">
    <location>
        <begin position="175"/>
        <end position="188"/>
    </location>
</feature>
<dbReference type="AlphaFoldDB" id="A0A5C5Y894"/>